<dbReference type="AlphaFoldDB" id="A0A9J6PG69"/>
<gene>
    <name evidence="7 8" type="primary">lgt</name>
    <name evidence="8" type="ORF">NJQ99_13730</name>
</gene>
<keyword evidence="3 7" id="KW-0808">Transferase</keyword>
<sequence length="278" mass="30582">MYAAAIPFPAIDPVLIEIGPLAIRWYALAYIAGLVLGWRYVVRLMRREDLWGRRGAPATADDIDDLLTWVALGVILGGRLGYVLFYNPGYYLANPLQIPVLWEGGMSFHGGFLGVILAIFGFARKRGIPLFPLGDSIAAAAPIGLFFGRIANFINAELYGRATDVPWAVLFPVAPDGRLEARHPSQLYEAALEGLLLFLVLRFLTHRREALERPGLVTGVFLIGYGLSRIVVETVREPDAHIGYLVPLGWTGVTMGMVLSLPMVLIGLWFALRAPRQA</sequence>
<feature type="transmembrane region" description="Helical" evidence="7">
    <location>
        <begin position="130"/>
        <end position="151"/>
    </location>
</feature>
<evidence type="ECO:0000313" key="9">
    <source>
        <dbReference type="Proteomes" id="UP001055804"/>
    </source>
</evidence>
<feature type="transmembrane region" description="Helical" evidence="7">
    <location>
        <begin position="216"/>
        <end position="232"/>
    </location>
</feature>
<keyword evidence="9" id="KW-1185">Reference proteome</keyword>
<comment type="function">
    <text evidence="7">Catalyzes the transfer of the diacylglyceryl group from phosphatidylglycerol to the sulfhydryl group of the N-terminal cysteine of a prolipoprotein, the first step in the formation of mature lipoproteins.</text>
</comment>
<feature type="transmembrane region" description="Helical" evidence="7">
    <location>
        <begin position="252"/>
        <end position="272"/>
    </location>
</feature>
<dbReference type="PROSITE" id="PS01311">
    <property type="entry name" value="LGT"/>
    <property type="match status" value="1"/>
</dbReference>
<keyword evidence="6 7" id="KW-0472">Membrane</keyword>
<evidence type="ECO:0000256" key="5">
    <source>
        <dbReference type="ARBA" id="ARBA00022989"/>
    </source>
</evidence>
<dbReference type="Proteomes" id="UP001055804">
    <property type="component" value="Unassembled WGS sequence"/>
</dbReference>
<accession>A0A9J6PG69</accession>
<evidence type="ECO:0000256" key="6">
    <source>
        <dbReference type="ARBA" id="ARBA00023136"/>
    </source>
</evidence>
<dbReference type="PANTHER" id="PTHR30589">
    <property type="entry name" value="PROLIPOPROTEIN DIACYLGLYCERYL TRANSFERASE"/>
    <property type="match status" value="1"/>
</dbReference>
<feature type="transmembrane region" description="Helical" evidence="7">
    <location>
        <begin position="187"/>
        <end position="204"/>
    </location>
</feature>
<dbReference type="GO" id="GO:0008961">
    <property type="term" value="F:phosphatidylglycerol-prolipoprotein diacylglyceryl transferase activity"/>
    <property type="evidence" value="ECO:0007669"/>
    <property type="project" value="UniProtKB-UniRule"/>
</dbReference>
<dbReference type="Pfam" id="PF01790">
    <property type="entry name" value="LGT"/>
    <property type="match status" value="1"/>
</dbReference>
<comment type="similarity">
    <text evidence="1 7">Belongs to the Lgt family.</text>
</comment>
<dbReference type="GO" id="GO:0042158">
    <property type="term" value="P:lipoprotein biosynthetic process"/>
    <property type="evidence" value="ECO:0007669"/>
    <property type="project" value="UniProtKB-UniRule"/>
</dbReference>
<dbReference type="InterPro" id="IPR001640">
    <property type="entry name" value="Lgt"/>
</dbReference>
<dbReference type="NCBIfam" id="TIGR00544">
    <property type="entry name" value="lgt"/>
    <property type="match status" value="1"/>
</dbReference>
<dbReference type="GO" id="GO:0005886">
    <property type="term" value="C:plasma membrane"/>
    <property type="evidence" value="ECO:0007669"/>
    <property type="project" value="UniProtKB-SubCell"/>
</dbReference>
<comment type="caution">
    <text evidence="8">The sequence shown here is derived from an EMBL/GenBank/DDBJ whole genome shotgun (WGS) entry which is preliminary data.</text>
</comment>
<organism evidence="8 9">
    <name type="scientific">Futiania mangrovi</name>
    <dbReference type="NCBI Taxonomy" id="2959716"/>
    <lineage>
        <taxon>Bacteria</taxon>
        <taxon>Pseudomonadati</taxon>
        <taxon>Pseudomonadota</taxon>
        <taxon>Alphaproteobacteria</taxon>
        <taxon>Futianiales</taxon>
        <taxon>Futianiaceae</taxon>
        <taxon>Futiania</taxon>
    </lineage>
</organism>
<feature type="transmembrane region" description="Helical" evidence="7">
    <location>
        <begin position="23"/>
        <end position="45"/>
    </location>
</feature>
<feature type="transmembrane region" description="Helical" evidence="7">
    <location>
        <begin position="66"/>
        <end position="86"/>
    </location>
</feature>
<proteinExistence type="inferred from homology"/>
<evidence type="ECO:0000256" key="1">
    <source>
        <dbReference type="ARBA" id="ARBA00007150"/>
    </source>
</evidence>
<keyword evidence="4 7" id="KW-0812">Transmembrane</keyword>
<feature type="transmembrane region" description="Helical" evidence="7">
    <location>
        <begin position="106"/>
        <end position="123"/>
    </location>
</feature>
<keyword evidence="2 7" id="KW-1003">Cell membrane</keyword>
<name>A0A9J6PG69_9PROT</name>
<dbReference type="HAMAP" id="MF_01147">
    <property type="entry name" value="Lgt"/>
    <property type="match status" value="1"/>
</dbReference>
<evidence type="ECO:0000313" key="8">
    <source>
        <dbReference type="EMBL" id="MCP1337478.1"/>
    </source>
</evidence>
<keyword evidence="5 7" id="KW-1133">Transmembrane helix</keyword>
<feature type="binding site" evidence="7">
    <location>
        <position position="149"/>
    </location>
    <ligand>
        <name>a 1,2-diacyl-sn-glycero-3-phospho-(1'-sn-glycerol)</name>
        <dbReference type="ChEBI" id="CHEBI:64716"/>
    </ligand>
</feature>
<evidence type="ECO:0000256" key="7">
    <source>
        <dbReference type="HAMAP-Rule" id="MF_01147"/>
    </source>
</evidence>
<evidence type="ECO:0000256" key="2">
    <source>
        <dbReference type="ARBA" id="ARBA00022475"/>
    </source>
</evidence>
<comment type="catalytic activity">
    <reaction evidence="7">
        <text>L-cysteinyl-[prolipoprotein] + a 1,2-diacyl-sn-glycero-3-phospho-(1'-sn-glycerol) = an S-1,2-diacyl-sn-glyceryl-L-cysteinyl-[prolipoprotein] + sn-glycerol 1-phosphate + H(+)</text>
        <dbReference type="Rhea" id="RHEA:56712"/>
        <dbReference type="Rhea" id="RHEA-COMP:14679"/>
        <dbReference type="Rhea" id="RHEA-COMP:14680"/>
        <dbReference type="ChEBI" id="CHEBI:15378"/>
        <dbReference type="ChEBI" id="CHEBI:29950"/>
        <dbReference type="ChEBI" id="CHEBI:57685"/>
        <dbReference type="ChEBI" id="CHEBI:64716"/>
        <dbReference type="ChEBI" id="CHEBI:140658"/>
        <dbReference type="EC" id="2.5.1.145"/>
    </reaction>
</comment>
<evidence type="ECO:0000256" key="3">
    <source>
        <dbReference type="ARBA" id="ARBA00022679"/>
    </source>
</evidence>
<reference evidence="8" key="1">
    <citation type="submission" date="2022-06" db="EMBL/GenBank/DDBJ databases">
        <title>Isolation and Genomics of Futiania mangrovii gen. nov., sp. nov., a Rare and Metabolically-versatile member in the Class Alphaproteobacteria.</title>
        <authorList>
            <person name="Liu L."/>
            <person name="Huang W.-C."/>
            <person name="Pan J."/>
            <person name="Li J."/>
            <person name="Huang Y."/>
            <person name="Du H."/>
            <person name="Liu Y."/>
            <person name="Li M."/>
        </authorList>
    </citation>
    <scope>NUCLEOTIDE SEQUENCE</scope>
    <source>
        <strain evidence="8">FT118</strain>
    </source>
</reference>
<comment type="subcellular location">
    <subcellularLocation>
        <location evidence="7">Cell membrane</location>
        <topology evidence="7">Multi-pass membrane protein</topology>
    </subcellularLocation>
</comment>
<comment type="pathway">
    <text evidence="7">Protein modification; lipoprotein biosynthesis (diacylglyceryl transfer).</text>
</comment>
<dbReference type="EC" id="2.5.1.145" evidence="7"/>
<dbReference type="EMBL" id="JAMZFT010000003">
    <property type="protein sequence ID" value="MCP1337478.1"/>
    <property type="molecule type" value="Genomic_DNA"/>
</dbReference>
<dbReference type="RefSeq" id="WP_269333443.1">
    <property type="nucleotide sequence ID" value="NZ_JAMZFT010000003.1"/>
</dbReference>
<dbReference type="PANTHER" id="PTHR30589:SF0">
    <property type="entry name" value="PHOSPHATIDYLGLYCEROL--PROLIPOPROTEIN DIACYLGLYCERYL TRANSFERASE"/>
    <property type="match status" value="1"/>
</dbReference>
<protein>
    <recommendedName>
        <fullName evidence="7">Phosphatidylglycerol--prolipoprotein diacylglyceryl transferase</fullName>
        <ecNumber evidence="7">2.5.1.145</ecNumber>
    </recommendedName>
</protein>
<evidence type="ECO:0000256" key="4">
    <source>
        <dbReference type="ARBA" id="ARBA00022692"/>
    </source>
</evidence>